<evidence type="ECO:0008006" key="4">
    <source>
        <dbReference type="Google" id="ProtNLM"/>
    </source>
</evidence>
<feature type="transmembrane region" description="Helical" evidence="1">
    <location>
        <begin position="25"/>
        <end position="47"/>
    </location>
</feature>
<evidence type="ECO:0000256" key="1">
    <source>
        <dbReference type="SAM" id="Phobius"/>
    </source>
</evidence>
<gene>
    <name evidence="2" type="ORF">MOP44_17390</name>
</gene>
<feature type="transmembrane region" description="Helical" evidence="1">
    <location>
        <begin position="214"/>
        <end position="239"/>
    </location>
</feature>
<evidence type="ECO:0000313" key="3">
    <source>
        <dbReference type="Proteomes" id="UP001059380"/>
    </source>
</evidence>
<feature type="transmembrane region" description="Helical" evidence="1">
    <location>
        <begin position="59"/>
        <end position="81"/>
    </location>
</feature>
<keyword evidence="1" id="KW-0812">Transmembrane</keyword>
<accession>A0A9J7BH90</accession>
<keyword evidence="1" id="KW-1133">Transmembrane helix</keyword>
<dbReference type="Proteomes" id="UP001059380">
    <property type="component" value="Chromosome"/>
</dbReference>
<sequence>MATAYTGAISRASQPSLLVRFLDKYFYFAMSLFILVLVTGMFSTTVPDKLFHPKIEPPLIVWFHGVVFYGWVLFFILQTGLARLRKTRLHRTLGWFGLALGIAVFFLGVSTTIAMHRFEFNTLHQGNLALISTSVPLFDMLCFAPAFTLAIAFRKKLEYHRRLMYIASCILTAAAWGRIPESILPGFWFYAGVDFLVILGATRDLIVNRKIHRVYMLALPLLAAGQFTVAQISFSAWWLRAAKAILL</sequence>
<dbReference type="KEGG" id="orp:MOP44_17390"/>
<dbReference type="EMBL" id="CP093313">
    <property type="protein sequence ID" value="UWZ82340.1"/>
    <property type="molecule type" value="Genomic_DNA"/>
</dbReference>
<reference evidence="2" key="1">
    <citation type="submission" date="2021-04" db="EMBL/GenBank/DDBJ databases">
        <title>Phylogenetic analysis of Acidobacteriaceae.</title>
        <authorList>
            <person name="Qiu L."/>
            <person name="Zhang Q."/>
        </authorList>
    </citation>
    <scope>NUCLEOTIDE SEQUENCE</scope>
    <source>
        <strain evidence="2">DSM 25168</strain>
    </source>
</reference>
<feature type="transmembrane region" description="Helical" evidence="1">
    <location>
        <begin position="163"/>
        <end position="179"/>
    </location>
</feature>
<proteinExistence type="predicted"/>
<dbReference type="RefSeq" id="WP_260791524.1">
    <property type="nucleotide sequence ID" value="NZ_CP093313.1"/>
</dbReference>
<organism evidence="2 3">
    <name type="scientific">Occallatibacter riparius</name>
    <dbReference type="NCBI Taxonomy" id="1002689"/>
    <lineage>
        <taxon>Bacteria</taxon>
        <taxon>Pseudomonadati</taxon>
        <taxon>Acidobacteriota</taxon>
        <taxon>Terriglobia</taxon>
        <taxon>Terriglobales</taxon>
        <taxon>Acidobacteriaceae</taxon>
        <taxon>Occallatibacter</taxon>
    </lineage>
</organism>
<feature type="transmembrane region" description="Helical" evidence="1">
    <location>
        <begin position="128"/>
        <end position="151"/>
    </location>
</feature>
<evidence type="ECO:0000313" key="2">
    <source>
        <dbReference type="EMBL" id="UWZ82340.1"/>
    </source>
</evidence>
<name>A0A9J7BH90_9BACT</name>
<protein>
    <recommendedName>
        <fullName evidence="4">DUF2306 domain-containing protein</fullName>
    </recommendedName>
</protein>
<keyword evidence="1" id="KW-0472">Membrane</keyword>
<feature type="transmembrane region" description="Helical" evidence="1">
    <location>
        <begin position="93"/>
        <end position="116"/>
    </location>
</feature>
<keyword evidence="3" id="KW-1185">Reference proteome</keyword>
<dbReference type="AlphaFoldDB" id="A0A9J7BH90"/>
<feature type="transmembrane region" description="Helical" evidence="1">
    <location>
        <begin position="185"/>
        <end position="202"/>
    </location>
</feature>